<dbReference type="InterPro" id="IPR000835">
    <property type="entry name" value="HTH_MarR-typ"/>
</dbReference>
<dbReference type="Proteomes" id="UP000182332">
    <property type="component" value="Unassembled WGS sequence"/>
</dbReference>
<dbReference type="PANTHER" id="PTHR33164:SF64">
    <property type="entry name" value="TRANSCRIPTIONAL REGULATOR SLYA"/>
    <property type="match status" value="1"/>
</dbReference>
<dbReference type="PROSITE" id="PS50995">
    <property type="entry name" value="HTH_MARR_2"/>
    <property type="match status" value="1"/>
</dbReference>
<protein>
    <submittedName>
        <fullName evidence="5">Transcriptional regulator, MarR family</fullName>
    </submittedName>
</protein>
<evidence type="ECO:0000256" key="1">
    <source>
        <dbReference type="ARBA" id="ARBA00023015"/>
    </source>
</evidence>
<dbReference type="GO" id="GO:0006950">
    <property type="term" value="P:response to stress"/>
    <property type="evidence" value="ECO:0007669"/>
    <property type="project" value="TreeGrafter"/>
</dbReference>
<dbReference type="SMART" id="SM00347">
    <property type="entry name" value="HTH_MARR"/>
    <property type="match status" value="1"/>
</dbReference>
<evidence type="ECO:0000256" key="2">
    <source>
        <dbReference type="ARBA" id="ARBA00023125"/>
    </source>
</evidence>
<dbReference type="GO" id="GO:0003677">
    <property type="term" value="F:DNA binding"/>
    <property type="evidence" value="ECO:0007669"/>
    <property type="project" value="UniProtKB-KW"/>
</dbReference>
<dbReference type="InterPro" id="IPR036388">
    <property type="entry name" value="WH-like_DNA-bd_sf"/>
</dbReference>
<evidence type="ECO:0000313" key="5">
    <source>
        <dbReference type="EMBL" id="SET42623.1"/>
    </source>
</evidence>
<feature type="domain" description="HTH marR-type" evidence="4">
    <location>
        <begin position="1"/>
        <end position="160"/>
    </location>
</feature>
<dbReference type="GO" id="GO:0003700">
    <property type="term" value="F:DNA-binding transcription factor activity"/>
    <property type="evidence" value="ECO:0007669"/>
    <property type="project" value="InterPro"/>
</dbReference>
<sequence>MQRLIIQALTNLPYRFNGLLMNPDTLQMRVTGGVVAASRQWRRVCQTTLINVGVTEACAGPLLMIARLGEGVRQVTVAQACGLESPSLVRLLDQLCKAGLVQRTEDPTDRRAKALSLTDEGRALANAIEGELIRLRRDIFSHVDPADLEATLRVFTAIAQATPTAPESSS</sequence>
<keyword evidence="1" id="KW-0805">Transcription regulation</keyword>
<evidence type="ECO:0000313" key="6">
    <source>
        <dbReference type="Proteomes" id="UP000182332"/>
    </source>
</evidence>
<organism evidence="5 6">
    <name type="scientific">Pseudomonas graminis</name>
    <dbReference type="NCBI Taxonomy" id="158627"/>
    <lineage>
        <taxon>Bacteria</taxon>
        <taxon>Pseudomonadati</taxon>
        <taxon>Pseudomonadota</taxon>
        <taxon>Gammaproteobacteria</taxon>
        <taxon>Pseudomonadales</taxon>
        <taxon>Pseudomonadaceae</taxon>
        <taxon>Pseudomonas</taxon>
    </lineage>
</organism>
<dbReference type="AlphaFoldDB" id="A0A1I0ECX8"/>
<accession>A0A1I0ECX8</accession>
<dbReference type="Gene3D" id="1.10.10.10">
    <property type="entry name" value="Winged helix-like DNA-binding domain superfamily/Winged helix DNA-binding domain"/>
    <property type="match status" value="1"/>
</dbReference>
<evidence type="ECO:0000259" key="4">
    <source>
        <dbReference type="PROSITE" id="PS50995"/>
    </source>
</evidence>
<reference evidence="5 6" key="1">
    <citation type="submission" date="2016-10" db="EMBL/GenBank/DDBJ databases">
        <authorList>
            <person name="de Groot N.N."/>
        </authorList>
    </citation>
    <scope>NUCLEOTIDE SEQUENCE [LARGE SCALE GENOMIC DNA]</scope>
    <source>
        <strain evidence="5 6">DSM 11363</strain>
    </source>
</reference>
<dbReference type="PRINTS" id="PR00598">
    <property type="entry name" value="HTHMARR"/>
</dbReference>
<dbReference type="InterPro" id="IPR036390">
    <property type="entry name" value="WH_DNA-bd_sf"/>
</dbReference>
<dbReference type="PANTHER" id="PTHR33164">
    <property type="entry name" value="TRANSCRIPTIONAL REGULATOR, MARR FAMILY"/>
    <property type="match status" value="1"/>
</dbReference>
<name>A0A1I0ECX8_9PSED</name>
<dbReference type="InterPro" id="IPR039422">
    <property type="entry name" value="MarR/SlyA-like"/>
</dbReference>
<dbReference type="SUPFAM" id="SSF46785">
    <property type="entry name" value="Winged helix' DNA-binding domain"/>
    <property type="match status" value="1"/>
</dbReference>
<dbReference type="Pfam" id="PF12802">
    <property type="entry name" value="MarR_2"/>
    <property type="match status" value="1"/>
</dbReference>
<evidence type="ECO:0000256" key="3">
    <source>
        <dbReference type="ARBA" id="ARBA00023163"/>
    </source>
</evidence>
<proteinExistence type="predicted"/>
<gene>
    <name evidence="5" type="ORF">SAMN05216197_11331</name>
</gene>
<keyword evidence="3" id="KW-0804">Transcription</keyword>
<keyword evidence="2" id="KW-0238">DNA-binding</keyword>
<dbReference type="EMBL" id="FOHW01000013">
    <property type="protein sequence ID" value="SET42623.1"/>
    <property type="molecule type" value="Genomic_DNA"/>
</dbReference>